<dbReference type="RefSeq" id="WP_014022966.1">
    <property type="nucleotide sequence ID" value="NC_015914.1"/>
</dbReference>
<dbReference type="AlphaFoldDB" id="G0J818"/>
<dbReference type="eggNOG" id="COG3437">
    <property type="taxonomic scope" value="Bacteria"/>
</dbReference>
<dbReference type="InterPro" id="IPR011006">
    <property type="entry name" value="CheY-like_superfamily"/>
</dbReference>
<reference evidence="4" key="1">
    <citation type="submission" date="2011-07" db="EMBL/GenBank/DDBJ databases">
        <title>The complete genome of Cyclobacterium marinum DSM 745.</title>
        <authorList>
            <person name="Lucas S."/>
            <person name="Han J."/>
            <person name="Lapidus A."/>
            <person name="Bruce D."/>
            <person name="Goodwin L."/>
            <person name="Pitluck S."/>
            <person name="Peters L."/>
            <person name="Kyrpides N."/>
            <person name="Mavromatis K."/>
            <person name="Ivanova N."/>
            <person name="Ovchinnikova G."/>
            <person name="Chertkov O."/>
            <person name="Detter J.C."/>
            <person name="Tapia R."/>
            <person name="Han C."/>
            <person name="Land M."/>
            <person name="Hauser L."/>
            <person name="Markowitz V."/>
            <person name="Cheng J.-F."/>
            <person name="Hugenholtz P."/>
            <person name="Woyke T."/>
            <person name="Wu D."/>
            <person name="Tindall B."/>
            <person name="Schuetze A."/>
            <person name="Brambilla E."/>
            <person name="Klenk H.-P."/>
            <person name="Eisen J.A."/>
        </authorList>
    </citation>
    <scope>NUCLEOTIDE SEQUENCE [LARGE SCALE GENOMIC DNA]</scope>
    <source>
        <strain evidence="4">ATCC 25205 / DSM 745 / LMG 13164 / NCIMB 1802</strain>
    </source>
</reference>
<name>G0J818_CYCMS</name>
<dbReference type="EMBL" id="CP002955">
    <property type="protein sequence ID" value="AEL28687.1"/>
    <property type="molecule type" value="Genomic_DNA"/>
</dbReference>
<organism evidence="3 4">
    <name type="scientific">Cyclobacterium marinum (strain ATCC 25205 / DSM 745 / LMG 13164 / NCIMB 1802)</name>
    <name type="common">Flectobacillus marinus</name>
    <dbReference type="NCBI Taxonomy" id="880070"/>
    <lineage>
        <taxon>Bacteria</taxon>
        <taxon>Pseudomonadati</taxon>
        <taxon>Bacteroidota</taxon>
        <taxon>Cytophagia</taxon>
        <taxon>Cytophagales</taxon>
        <taxon>Cyclobacteriaceae</taxon>
        <taxon>Cyclobacterium</taxon>
    </lineage>
</organism>
<keyword evidence="4" id="KW-1185">Reference proteome</keyword>
<evidence type="ECO:0000259" key="2">
    <source>
        <dbReference type="PROSITE" id="PS50110"/>
    </source>
</evidence>
<keyword evidence="1" id="KW-0597">Phosphoprotein</keyword>
<dbReference type="SUPFAM" id="SSF52172">
    <property type="entry name" value="CheY-like"/>
    <property type="match status" value="1"/>
</dbReference>
<evidence type="ECO:0000313" key="3">
    <source>
        <dbReference type="EMBL" id="AEL28687.1"/>
    </source>
</evidence>
<dbReference type="InterPro" id="IPR052893">
    <property type="entry name" value="TCS_response_regulator"/>
</dbReference>
<sequence length="149" mass="17301">MRYLKNNLLVLTDDDPDDCEFFLDTIETINIDIPIQVFNGGDQLMEYLTNINSKLPDIIFLDLNMPVKNGFECLKEIRSNERLKKICTIIFSTSYNNSDIELSYKLGANAYIQKPFNREEMQNILKNTLDTDWNDPCSALDKHNFVLHA</sequence>
<dbReference type="PROSITE" id="PS50110">
    <property type="entry name" value="RESPONSE_REGULATORY"/>
    <property type="match status" value="1"/>
</dbReference>
<dbReference type="GO" id="GO:0000160">
    <property type="term" value="P:phosphorelay signal transduction system"/>
    <property type="evidence" value="ECO:0007669"/>
    <property type="project" value="InterPro"/>
</dbReference>
<proteinExistence type="predicted"/>
<dbReference type="InterPro" id="IPR001789">
    <property type="entry name" value="Sig_transdc_resp-reg_receiver"/>
</dbReference>
<feature type="modified residue" description="4-aspartylphosphate" evidence="1">
    <location>
        <position position="62"/>
    </location>
</feature>
<dbReference type="SMART" id="SM00448">
    <property type="entry name" value="REC"/>
    <property type="match status" value="1"/>
</dbReference>
<dbReference type="HOGENOM" id="CLU_000445_69_17_10"/>
<feature type="domain" description="Response regulatory" evidence="2">
    <location>
        <begin position="8"/>
        <end position="129"/>
    </location>
</feature>
<evidence type="ECO:0000256" key="1">
    <source>
        <dbReference type="PROSITE-ProRule" id="PRU00169"/>
    </source>
</evidence>
<dbReference type="PANTHER" id="PTHR44520">
    <property type="entry name" value="RESPONSE REGULATOR RCP1-RELATED"/>
    <property type="match status" value="1"/>
</dbReference>
<dbReference type="KEGG" id="cmr:Cycma_5003"/>
<accession>G0J818</accession>
<evidence type="ECO:0000313" key="4">
    <source>
        <dbReference type="Proteomes" id="UP000001635"/>
    </source>
</evidence>
<dbReference type="Pfam" id="PF00072">
    <property type="entry name" value="Response_reg"/>
    <property type="match status" value="1"/>
</dbReference>
<dbReference type="STRING" id="880070.Cycma_5003"/>
<gene>
    <name evidence="3" type="ordered locus">Cycma_5003</name>
</gene>
<dbReference type="CDD" id="cd17557">
    <property type="entry name" value="REC_Rcp-like"/>
    <property type="match status" value="1"/>
</dbReference>
<dbReference type="Proteomes" id="UP000001635">
    <property type="component" value="Chromosome"/>
</dbReference>
<dbReference type="OrthoDB" id="7631574at2"/>
<protein>
    <submittedName>
        <fullName evidence="3">Response regulator receiver protein</fullName>
    </submittedName>
</protein>
<dbReference type="Gene3D" id="3.40.50.2300">
    <property type="match status" value="1"/>
</dbReference>